<evidence type="ECO:0000313" key="18">
    <source>
        <dbReference type="EMBL" id="OGG31614.1"/>
    </source>
</evidence>
<evidence type="ECO:0000256" key="15">
    <source>
        <dbReference type="ARBA" id="ARBA00048914"/>
    </source>
</evidence>
<evidence type="ECO:0000256" key="5">
    <source>
        <dbReference type="ARBA" id="ARBA00022490"/>
    </source>
</evidence>
<keyword evidence="12 16" id="KW-0560">Oxidoreductase</keyword>
<evidence type="ECO:0000256" key="16">
    <source>
        <dbReference type="HAMAP-Rule" id="MF_00037"/>
    </source>
</evidence>
<name>A0A1F6B3U2_9BACT</name>
<keyword evidence="7 16" id="KW-0285">Flavoprotein</keyword>
<feature type="active site" description="Proton donor" evidence="16">
    <location>
        <position position="238"/>
    </location>
</feature>
<comment type="caution">
    <text evidence="18">The sequence shown here is derived from an EMBL/GenBank/DDBJ whole genome shotgun (WGS) entry which is preliminary data.</text>
</comment>
<evidence type="ECO:0000256" key="10">
    <source>
        <dbReference type="ARBA" id="ARBA00022960"/>
    </source>
</evidence>
<dbReference type="NCBIfam" id="TIGR00179">
    <property type="entry name" value="murB"/>
    <property type="match status" value="1"/>
</dbReference>
<evidence type="ECO:0000256" key="14">
    <source>
        <dbReference type="ARBA" id="ARBA00023316"/>
    </source>
</evidence>
<gene>
    <name evidence="16" type="primary">murB</name>
    <name evidence="18" type="ORF">A3A63_00080</name>
</gene>
<protein>
    <recommendedName>
        <fullName evidence="16">UDP-N-acetylenolpyruvoylglucosamine reductase</fullName>
        <ecNumber evidence="16">1.3.1.98</ecNumber>
    </recommendedName>
    <alternativeName>
        <fullName evidence="16">UDP-N-acetylmuramate dehydrogenase</fullName>
    </alternativeName>
</protein>
<evidence type="ECO:0000256" key="8">
    <source>
        <dbReference type="ARBA" id="ARBA00022827"/>
    </source>
</evidence>
<dbReference type="Pfam" id="PF02873">
    <property type="entry name" value="MurB_C"/>
    <property type="match status" value="1"/>
</dbReference>
<dbReference type="PANTHER" id="PTHR21071">
    <property type="entry name" value="UDP-N-ACETYLENOLPYRUVOYLGLUCOSAMINE REDUCTASE"/>
    <property type="match status" value="1"/>
</dbReference>
<evidence type="ECO:0000256" key="6">
    <source>
        <dbReference type="ARBA" id="ARBA00022618"/>
    </source>
</evidence>
<dbReference type="InterPro" id="IPR036635">
    <property type="entry name" value="MurB_C_sf"/>
</dbReference>
<evidence type="ECO:0000256" key="9">
    <source>
        <dbReference type="ARBA" id="ARBA00022857"/>
    </source>
</evidence>
<dbReference type="GO" id="GO:0005829">
    <property type="term" value="C:cytosol"/>
    <property type="evidence" value="ECO:0007669"/>
    <property type="project" value="TreeGrafter"/>
</dbReference>
<dbReference type="InterPro" id="IPR011601">
    <property type="entry name" value="MurB_C"/>
</dbReference>
<dbReference type="PROSITE" id="PS51387">
    <property type="entry name" value="FAD_PCMH"/>
    <property type="match status" value="1"/>
</dbReference>
<dbReference type="Pfam" id="PF01565">
    <property type="entry name" value="FAD_binding_4"/>
    <property type="match status" value="1"/>
</dbReference>
<proteinExistence type="inferred from homology"/>
<dbReference type="GO" id="GO:0009252">
    <property type="term" value="P:peptidoglycan biosynthetic process"/>
    <property type="evidence" value="ECO:0007669"/>
    <property type="project" value="UniProtKB-UniRule"/>
</dbReference>
<dbReference type="Proteomes" id="UP000176450">
    <property type="component" value="Unassembled WGS sequence"/>
</dbReference>
<keyword evidence="8 16" id="KW-0274">FAD</keyword>
<evidence type="ECO:0000259" key="17">
    <source>
        <dbReference type="PROSITE" id="PS51387"/>
    </source>
</evidence>
<dbReference type="InterPro" id="IPR036318">
    <property type="entry name" value="FAD-bd_PCMH-like_sf"/>
</dbReference>
<dbReference type="SUPFAM" id="SSF56194">
    <property type="entry name" value="Uridine diphospho-N-Acetylenolpyruvylglucosamine reductase, MurB, C-terminal domain"/>
    <property type="match status" value="1"/>
</dbReference>
<evidence type="ECO:0000256" key="11">
    <source>
        <dbReference type="ARBA" id="ARBA00022984"/>
    </source>
</evidence>
<dbReference type="GO" id="GO:0008360">
    <property type="term" value="P:regulation of cell shape"/>
    <property type="evidence" value="ECO:0007669"/>
    <property type="project" value="UniProtKB-KW"/>
</dbReference>
<dbReference type="Gene3D" id="3.30.43.10">
    <property type="entry name" value="Uridine Diphospho-n-acetylenolpyruvylglucosamine Reductase, domain 2"/>
    <property type="match status" value="1"/>
</dbReference>
<dbReference type="SUPFAM" id="SSF56176">
    <property type="entry name" value="FAD-binding/transporter-associated domain-like"/>
    <property type="match status" value="1"/>
</dbReference>
<dbReference type="HAMAP" id="MF_00037">
    <property type="entry name" value="MurB"/>
    <property type="match status" value="1"/>
</dbReference>
<keyword evidence="5 16" id="KW-0963">Cytoplasm</keyword>
<comment type="cofactor">
    <cofactor evidence="1 16">
        <name>FAD</name>
        <dbReference type="ChEBI" id="CHEBI:57692"/>
    </cofactor>
</comment>
<evidence type="ECO:0000256" key="7">
    <source>
        <dbReference type="ARBA" id="ARBA00022630"/>
    </source>
</evidence>
<dbReference type="InterPro" id="IPR016169">
    <property type="entry name" value="FAD-bd_PCMH_sub2"/>
</dbReference>
<comment type="caution">
    <text evidence="16">Lacks conserved residue(s) required for the propagation of feature annotation.</text>
</comment>
<dbReference type="GO" id="GO:0071949">
    <property type="term" value="F:FAD binding"/>
    <property type="evidence" value="ECO:0007669"/>
    <property type="project" value="InterPro"/>
</dbReference>
<comment type="pathway">
    <text evidence="4 16">Cell wall biogenesis; peptidoglycan biosynthesis.</text>
</comment>
<keyword evidence="13 16" id="KW-0131">Cell cycle</keyword>
<reference evidence="18 19" key="1">
    <citation type="journal article" date="2016" name="Nat. Commun.">
        <title>Thousands of microbial genomes shed light on interconnected biogeochemical processes in an aquifer system.</title>
        <authorList>
            <person name="Anantharaman K."/>
            <person name="Brown C.T."/>
            <person name="Hug L.A."/>
            <person name="Sharon I."/>
            <person name="Castelle C.J."/>
            <person name="Probst A.J."/>
            <person name="Thomas B.C."/>
            <person name="Singh A."/>
            <person name="Wilkins M.J."/>
            <person name="Karaoz U."/>
            <person name="Brodie E.L."/>
            <person name="Williams K.H."/>
            <person name="Hubbard S.S."/>
            <person name="Banfield J.F."/>
        </authorList>
    </citation>
    <scope>NUCLEOTIDE SEQUENCE [LARGE SCALE GENOMIC DNA]</scope>
</reference>
<dbReference type="UniPathway" id="UPA00219"/>
<keyword evidence="6 16" id="KW-0132">Cell division</keyword>
<comment type="function">
    <text evidence="2 16">Cell wall formation.</text>
</comment>
<evidence type="ECO:0000256" key="1">
    <source>
        <dbReference type="ARBA" id="ARBA00001974"/>
    </source>
</evidence>
<dbReference type="InterPro" id="IPR016166">
    <property type="entry name" value="FAD-bd_PCMH"/>
</dbReference>
<dbReference type="Gene3D" id="3.30.465.10">
    <property type="match status" value="1"/>
</dbReference>
<dbReference type="GO" id="GO:0071555">
    <property type="term" value="P:cell wall organization"/>
    <property type="evidence" value="ECO:0007669"/>
    <property type="project" value="UniProtKB-KW"/>
</dbReference>
<sequence>MKDFNVKKFIQEFPDRIKLDEPMSRYTTFKIGGPADLFYEARTTGEFIDVVQVARKFSIPTFILGGGTNILIGDKGVRGLVIKNNTSRIAMRGVKGERKGGTLKRLAYVEVDSGVIFNKFVRYTVEEGLAGIEMHLGLPGTVGGAVYMNSKWTHPEGYVGDVIHQAEIFTPHNTLELVPRSYFQFGYDTSSIQTSGDIVTKVIFALVVDEKKHLWDIANRSIAYRRETQPQGIMSAGCTFQNVSKAEALSHSLPNQTTSAGFLVDHAGLKGVAIGGAQISPVHANFIINTGRATASDVVQLIDRARSQVKKQFGVILKEEILRVGEF</sequence>
<dbReference type="AlphaFoldDB" id="A0A1F6B3U2"/>
<organism evidence="18 19">
    <name type="scientific">Candidatus Gottesmanbacteria bacterium RIFCSPLOWO2_01_FULL_46_9</name>
    <dbReference type="NCBI Taxonomy" id="1798394"/>
    <lineage>
        <taxon>Bacteria</taxon>
        <taxon>Candidatus Gottesmaniibacteriota</taxon>
    </lineage>
</organism>
<feature type="active site" evidence="16">
    <location>
        <position position="320"/>
    </location>
</feature>
<dbReference type="InterPro" id="IPR003170">
    <property type="entry name" value="MurB"/>
</dbReference>
<dbReference type="EMBL" id="MFJX01000001">
    <property type="protein sequence ID" value="OGG31614.1"/>
    <property type="molecule type" value="Genomic_DNA"/>
</dbReference>
<feature type="domain" description="FAD-binding PCMH-type" evidence="17">
    <location>
        <begin position="31"/>
        <end position="209"/>
    </location>
</feature>
<evidence type="ECO:0000256" key="12">
    <source>
        <dbReference type="ARBA" id="ARBA00023002"/>
    </source>
</evidence>
<comment type="catalytic activity">
    <reaction evidence="15 16">
        <text>UDP-N-acetyl-alpha-D-muramate + NADP(+) = UDP-N-acetyl-3-O-(1-carboxyvinyl)-alpha-D-glucosamine + NADPH + H(+)</text>
        <dbReference type="Rhea" id="RHEA:12248"/>
        <dbReference type="ChEBI" id="CHEBI:15378"/>
        <dbReference type="ChEBI" id="CHEBI:57783"/>
        <dbReference type="ChEBI" id="CHEBI:58349"/>
        <dbReference type="ChEBI" id="CHEBI:68483"/>
        <dbReference type="ChEBI" id="CHEBI:70757"/>
        <dbReference type="EC" id="1.3.1.98"/>
    </reaction>
</comment>
<keyword evidence="11 16" id="KW-0573">Peptidoglycan synthesis</keyword>
<comment type="subcellular location">
    <subcellularLocation>
        <location evidence="3 16">Cytoplasm</location>
    </subcellularLocation>
</comment>
<accession>A0A1F6B3U2</accession>
<keyword evidence="9 16" id="KW-0521">NADP</keyword>
<comment type="similarity">
    <text evidence="16">Belongs to the MurB family.</text>
</comment>
<dbReference type="GO" id="GO:0008762">
    <property type="term" value="F:UDP-N-acetylmuramate dehydrogenase activity"/>
    <property type="evidence" value="ECO:0007669"/>
    <property type="project" value="UniProtKB-UniRule"/>
</dbReference>
<dbReference type="Gene3D" id="3.90.78.10">
    <property type="entry name" value="UDP-N-acetylenolpyruvoylglucosamine reductase, C-terminal domain"/>
    <property type="match status" value="1"/>
</dbReference>
<evidence type="ECO:0000256" key="3">
    <source>
        <dbReference type="ARBA" id="ARBA00004496"/>
    </source>
</evidence>
<dbReference type="PANTHER" id="PTHR21071:SF4">
    <property type="entry name" value="UDP-N-ACETYLENOLPYRUVOYLGLUCOSAMINE REDUCTASE"/>
    <property type="match status" value="1"/>
</dbReference>
<dbReference type="EC" id="1.3.1.98" evidence="16"/>
<keyword evidence="10 16" id="KW-0133">Cell shape</keyword>
<keyword evidence="14 16" id="KW-0961">Cell wall biogenesis/degradation</keyword>
<evidence type="ECO:0000256" key="2">
    <source>
        <dbReference type="ARBA" id="ARBA00003921"/>
    </source>
</evidence>
<dbReference type="InterPro" id="IPR016167">
    <property type="entry name" value="FAD-bd_PCMH_sub1"/>
</dbReference>
<dbReference type="InterPro" id="IPR006094">
    <property type="entry name" value="Oxid_FAD_bind_N"/>
</dbReference>
<dbReference type="GO" id="GO:0051301">
    <property type="term" value="P:cell division"/>
    <property type="evidence" value="ECO:0007669"/>
    <property type="project" value="UniProtKB-KW"/>
</dbReference>
<evidence type="ECO:0000256" key="4">
    <source>
        <dbReference type="ARBA" id="ARBA00004752"/>
    </source>
</evidence>
<evidence type="ECO:0000313" key="19">
    <source>
        <dbReference type="Proteomes" id="UP000176450"/>
    </source>
</evidence>
<evidence type="ECO:0000256" key="13">
    <source>
        <dbReference type="ARBA" id="ARBA00023306"/>
    </source>
</evidence>